<evidence type="ECO:0000256" key="6">
    <source>
        <dbReference type="ARBA" id="ARBA00022840"/>
    </source>
</evidence>
<dbReference type="InterPro" id="IPR011527">
    <property type="entry name" value="ABC1_TM_dom"/>
</dbReference>
<dbReference type="GO" id="GO:0005886">
    <property type="term" value="C:plasma membrane"/>
    <property type="evidence" value="ECO:0007669"/>
    <property type="project" value="UniProtKB-SubCell"/>
</dbReference>
<reference evidence="12 13" key="1">
    <citation type="journal article" date="2012" name="J. Bacteriol.">
        <title>Genome Sequence of "Candidatus Mycoplasma haemolamae" Strain Purdue, a Red Blood Cell Pathogen of Alpacas (Vicugna pacos) and Llamas (Lama glama).</title>
        <authorList>
            <person name="Guimaraes A.M."/>
            <person name="Toth B."/>
            <person name="Santos A.P."/>
            <person name="do Nascimento N.C."/>
            <person name="Kritchevsky J.E."/>
            <person name="Messick J.B."/>
        </authorList>
    </citation>
    <scope>NUCLEOTIDE SEQUENCE [LARGE SCALE GENOMIC DNA]</scope>
    <source>
        <strain evidence="12 13">Purdue</strain>
    </source>
</reference>
<evidence type="ECO:0000313" key="13">
    <source>
        <dbReference type="Proteomes" id="UP000006502"/>
    </source>
</evidence>
<feature type="transmembrane region" description="Helical" evidence="9">
    <location>
        <begin position="267"/>
        <end position="288"/>
    </location>
</feature>
<keyword evidence="6" id="KW-0067">ATP-binding</keyword>
<gene>
    <name evidence="12" type="ordered locus">MHLP_04450</name>
</gene>
<evidence type="ECO:0000256" key="2">
    <source>
        <dbReference type="ARBA" id="ARBA00005417"/>
    </source>
</evidence>
<evidence type="ECO:0000256" key="1">
    <source>
        <dbReference type="ARBA" id="ARBA00004651"/>
    </source>
</evidence>
<evidence type="ECO:0000256" key="9">
    <source>
        <dbReference type="SAM" id="Phobius"/>
    </source>
</evidence>
<evidence type="ECO:0000256" key="3">
    <source>
        <dbReference type="ARBA" id="ARBA00022692"/>
    </source>
</evidence>
<dbReference type="InterPro" id="IPR036640">
    <property type="entry name" value="ABC1_TM_sf"/>
</dbReference>
<dbReference type="InterPro" id="IPR005074">
    <property type="entry name" value="Peptidase_C39"/>
</dbReference>
<dbReference type="GO" id="GO:0016887">
    <property type="term" value="F:ATP hydrolysis activity"/>
    <property type="evidence" value="ECO:0007669"/>
    <property type="project" value="InterPro"/>
</dbReference>
<dbReference type="PANTHER" id="PTHR24221:SF503">
    <property type="entry name" value="MITOCHONDRIAL POTASSIUM CHANNEL ATP-BINDING SUBUNIT"/>
    <property type="match status" value="1"/>
</dbReference>
<evidence type="ECO:0000259" key="11">
    <source>
        <dbReference type="PROSITE" id="PS50990"/>
    </source>
</evidence>
<organism evidence="12 13">
    <name type="scientific">Mycoplasma haematolamae (strain Purdue)</name>
    <dbReference type="NCBI Taxonomy" id="1212765"/>
    <lineage>
        <taxon>Bacteria</taxon>
        <taxon>Bacillati</taxon>
        <taxon>Mycoplasmatota</taxon>
        <taxon>Mollicutes</taxon>
        <taxon>Mycoplasmataceae</taxon>
        <taxon>Mycoplasma</taxon>
    </lineage>
</organism>
<evidence type="ECO:0000256" key="5">
    <source>
        <dbReference type="ARBA" id="ARBA00022807"/>
    </source>
</evidence>
<dbReference type="GO" id="GO:0008234">
    <property type="term" value="F:cysteine-type peptidase activity"/>
    <property type="evidence" value="ECO:0007669"/>
    <property type="project" value="UniProtKB-KW"/>
</dbReference>
<dbReference type="HOGENOM" id="CLU_000604_95_3_14"/>
<feature type="transmembrane region" description="Helical" evidence="9">
    <location>
        <begin position="162"/>
        <end position="182"/>
    </location>
</feature>
<dbReference type="AlphaFoldDB" id="I7BB03"/>
<dbReference type="CDD" id="cd00267">
    <property type="entry name" value="ABC_ATPase"/>
    <property type="match status" value="1"/>
</dbReference>
<dbReference type="Proteomes" id="UP000006502">
    <property type="component" value="Chromosome"/>
</dbReference>
<keyword evidence="8 9" id="KW-0472">Membrane</keyword>
<dbReference type="GO" id="GO:0005524">
    <property type="term" value="F:ATP binding"/>
    <property type="evidence" value="ECO:0007669"/>
    <property type="project" value="UniProtKB-KW"/>
</dbReference>
<feature type="domain" description="ABC transmembrane type-1" evidence="10">
    <location>
        <begin position="165"/>
        <end position="306"/>
    </location>
</feature>
<name>I7BB03_MYCHA</name>
<dbReference type="InterPro" id="IPR039421">
    <property type="entry name" value="Type_1_exporter"/>
</dbReference>
<dbReference type="InterPro" id="IPR003439">
    <property type="entry name" value="ABC_transporter-like_ATP-bd"/>
</dbReference>
<dbReference type="InterPro" id="IPR027417">
    <property type="entry name" value="P-loop_NTPase"/>
</dbReference>
<keyword evidence="5" id="KW-0788">Thiol protease</keyword>
<dbReference type="PROSITE" id="PS50929">
    <property type="entry name" value="ABC_TM1F"/>
    <property type="match status" value="1"/>
</dbReference>
<dbReference type="Pfam" id="PF03412">
    <property type="entry name" value="Peptidase_C39"/>
    <property type="match status" value="1"/>
</dbReference>
<dbReference type="SMART" id="SM00382">
    <property type="entry name" value="AAA"/>
    <property type="match status" value="1"/>
</dbReference>
<feature type="transmembrane region" description="Helical" evidence="9">
    <location>
        <begin position="194"/>
        <end position="214"/>
    </location>
</feature>
<comment type="subcellular location">
    <subcellularLocation>
        <location evidence="1">Cell membrane</location>
        <topology evidence="1">Multi-pass membrane protein</topology>
    </subcellularLocation>
</comment>
<evidence type="ECO:0000313" key="12">
    <source>
        <dbReference type="EMBL" id="AFO52470.1"/>
    </source>
</evidence>
<dbReference type="PROSITE" id="PS50990">
    <property type="entry name" value="PEPTIDASE_C39"/>
    <property type="match status" value="1"/>
</dbReference>
<keyword evidence="7 9" id="KW-1133">Transmembrane helix</keyword>
<dbReference type="GO" id="GO:0140359">
    <property type="term" value="F:ABC-type transporter activity"/>
    <property type="evidence" value="ECO:0007669"/>
    <property type="project" value="InterPro"/>
</dbReference>
<evidence type="ECO:0000256" key="7">
    <source>
        <dbReference type="ARBA" id="ARBA00022989"/>
    </source>
</evidence>
<dbReference type="Gene3D" id="1.20.1560.10">
    <property type="entry name" value="ABC transporter type 1, transmembrane domain"/>
    <property type="match status" value="1"/>
</dbReference>
<dbReference type="OrthoDB" id="403954at2"/>
<keyword evidence="13" id="KW-1185">Reference proteome</keyword>
<reference evidence="13" key="2">
    <citation type="submission" date="2012-07" db="EMBL/GenBank/DDBJ databases">
        <title>Complete genome sequence of 'Candidatus Mycoplasma haemolamae'.</title>
        <authorList>
            <person name="Guimaraes A.M.S."/>
            <person name="Toth B."/>
            <person name="Santos A.P."/>
            <person name="Nascimento N.C."/>
            <person name="Sojka J.E."/>
            <person name="Messick J.B."/>
        </authorList>
    </citation>
    <scope>NUCLEOTIDE SEQUENCE [LARGE SCALE GENOMIC DNA]</scope>
    <source>
        <strain evidence="13">Purdue</strain>
    </source>
</reference>
<evidence type="ECO:0000259" key="10">
    <source>
        <dbReference type="PROSITE" id="PS50929"/>
    </source>
</evidence>
<protein>
    <submittedName>
        <fullName evidence="12">ABC transporter ATP binding protein</fullName>
    </submittedName>
</protein>
<dbReference type="PANTHER" id="PTHR24221">
    <property type="entry name" value="ATP-BINDING CASSETTE SUB-FAMILY B"/>
    <property type="match status" value="1"/>
</dbReference>
<evidence type="ECO:0000256" key="4">
    <source>
        <dbReference type="ARBA" id="ARBA00022741"/>
    </source>
</evidence>
<dbReference type="Gene3D" id="3.90.70.10">
    <property type="entry name" value="Cysteine proteinases"/>
    <property type="match status" value="1"/>
</dbReference>
<dbReference type="STRING" id="1212765.MHLP_04450"/>
<sequence length="667" mass="77518">MKIFYQEAENDCGISVTRSLIHHFFNREITRTELSDQLSLSPKGISIFELETLNRKYGIHLEGYQLSIEELQKLDIKDFFVVLLFRNNQEHFAIAKKNKGGVTLYDSELGRFSLNYQRLGTIFSGKILLIEKVDTKENLPLVVSTSKEFSALQLPKLWRNTLLELTVFLFLVISFSINSLIFRETLQDSNLGNIPSIIFITFLLISAWTLAEYIKEIYYLKDKQWYTKYLYQVLLEKLEAKKNYFFSKLPKNQLLMVGQYISNLSTFYGELLSSLIANVVISLCLTIYLVYLHIWFLALIALLVSIKALNYFISKRLDLLQLSLSWKNNISIQKTLFTLNHFTKHEWNYQGLLSLTSSLREEVGKYQLEDKVFQTRKILFSKANFFLTNGLNISIYIVGCYLYFHRSLTAASLILSGVVFVQFNSSIEKLFHISLQWAKSLSSMKQFKLFLFNDNYSEEKKVEVGLPSSIELRDLNYHNGRKDVFESFNLTIFPNTFLTGSSGIGKSTLYRLIASKLPDCTSSIFFDGVAIEDISEECFNRLVIYQNSKTEPRDFDWSRLSSYLLPDQVDVVRKLTAELGIYIGSQEQKFSEGQRQFVNLLSLLQYSNKLFLLDEVSSHINREIKEKIYQKLFPIFSSRNFLICCEHDLSLKKYFPNHLNLDQLLGK</sequence>
<feature type="domain" description="Peptidase C39" evidence="11">
    <location>
        <begin position="6"/>
        <end position="130"/>
    </location>
</feature>
<dbReference type="PATRIC" id="fig|1212765.3.peg.1012"/>
<accession>I7BB03</accession>
<feature type="transmembrane region" description="Helical" evidence="9">
    <location>
        <begin position="385"/>
        <end position="404"/>
    </location>
</feature>
<dbReference type="KEGG" id="mhl:MHLP_04450"/>
<dbReference type="Pfam" id="PF00005">
    <property type="entry name" value="ABC_tran"/>
    <property type="match status" value="1"/>
</dbReference>
<keyword evidence="5" id="KW-0378">Hydrolase</keyword>
<keyword evidence="5" id="KW-0645">Protease</keyword>
<proteinExistence type="inferred from homology"/>
<dbReference type="GO" id="GO:0006508">
    <property type="term" value="P:proteolysis"/>
    <property type="evidence" value="ECO:0007669"/>
    <property type="project" value="InterPro"/>
</dbReference>
<dbReference type="SUPFAM" id="SSF52540">
    <property type="entry name" value="P-loop containing nucleoside triphosphate hydrolases"/>
    <property type="match status" value="1"/>
</dbReference>
<keyword evidence="4" id="KW-0547">Nucleotide-binding</keyword>
<dbReference type="Gene3D" id="3.40.50.300">
    <property type="entry name" value="P-loop containing nucleotide triphosphate hydrolases"/>
    <property type="match status" value="1"/>
</dbReference>
<evidence type="ECO:0000256" key="8">
    <source>
        <dbReference type="ARBA" id="ARBA00023136"/>
    </source>
</evidence>
<keyword evidence="3 9" id="KW-0812">Transmembrane</keyword>
<comment type="similarity">
    <text evidence="2">Belongs to the ABC transporter superfamily.</text>
</comment>
<dbReference type="SUPFAM" id="SSF90123">
    <property type="entry name" value="ABC transporter transmembrane region"/>
    <property type="match status" value="1"/>
</dbReference>
<dbReference type="InterPro" id="IPR003593">
    <property type="entry name" value="AAA+_ATPase"/>
</dbReference>
<dbReference type="EMBL" id="CP003731">
    <property type="protein sequence ID" value="AFO52470.1"/>
    <property type="molecule type" value="Genomic_DNA"/>
</dbReference>
<dbReference type="MEROPS" id="C39.A03"/>